<evidence type="ECO:0000313" key="3">
    <source>
        <dbReference type="Proteomes" id="UP001528823"/>
    </source>
</evidence>
<dbReference type="EMBL" id="JAPMOU010000016">
    <property type="protein sequence ID" value="MDE1463080.1"/>
    <property type="molecule type" value="Genomic_DNA"/>
</dbReference>
<evidence type="ECO:0000313" key="2">
    <source>
        <dbReference type="EMBL" id="MDE1463080.1"/>
    </source>
</evidence>
<feature type="domain" description="Xylose isomerase-like TIM barrel" evidence="1">
    <location>
        <begin position="29"/>
        <end position="277"/>
    </location>
</feature>
<sequence length="290" mass="32938">MYSVLNVTDDITHCGNLGHVVNELEIVCKLASSYGFHGINLDIAQLIQRQLTITDVKQLLGEYQLRPAAFSLDVDMYCCHSERDYVNSLHTFTKQAAFAHQVGSEAALFYIPPFSDNLSFNGYFQLMVKRLKQLKPILIEHQIKIGFEFIGPVETRLTTHYDFIHTIDGIRALIASADLYGYAGFKLDVHHWQYSGAGLLDLRHLDKDYIVYVELNDALHGYHLFNMPEFARELPLATGVTDTSGFMQELKRKGYDGPIAVEPWNEVIKKMPLQEAIQTVKHSLDQCIAL</sequence>
<proteinExistence type="predicted"/>
<dbReference type="Proteomes" id="UP001528823">
    <property type="component" value="Unassembled WGS sequence"/>
</dbReference>
<accession>A0ABT5UA85</accession>
<evidence type="ECO:0000259" key="1">
    <source>
        <dbReference type="Pfam" id="PF01261"/>
    </source>
</evidence>
<dbReference type="Gene3D" id="3.20.20.150">
    <property type="entry name" value="Divalent-metal-dependent TIM barrel enzymes"/>
    <property type="match status" value="1"/>
</dbReference>
<dbReference type="InterPro" id="IPR036237">
    <property type="entry name" value="Xyl_isomerase-like_sf"/>
</dbReference>
<dbReference type="PANTHER" id="PTHR12110">
    <property type="entry name" value="HYDROXYPYRUVATE ISOMERASE"/>
    <property type="match status" value="1"/>
</dbReference>
<comment type="caution">
    <text evidence="2">The sequence shown here is derived from an EMBL/GenBank/DDBJ whole genome shotgun (WGS) entry which is preliminary data.</text>
</comment>
<reference evidence="2 3" key="1">
    <citation type="submission" date="2022-11" db="EMBL/GenBank/DDBJ databases">
        <title>Spartinivicinus poritis sp. nov., isolated from scleractinian coral Porites lutea.</title>
        <authorList>
            <person name="Zhang G."/>
            <person name="Cai L."/>
            <person name="Wei Q."/>
        </authorList>
    </citation>
    <scope>NUCLEOTIDE SEQUENCE [LARGE SCALE GENOMIC DNA]</scope>
    <source>
        <strain evidence="2 3">A2-2</strain>
    </source>
</reference>
<keyword evidence="2" id="KW-0413">Isomerase</keyword>
<dbReference type="SUPFAM" id="SSF51658">
    <property type="entry name" value="Xylose isomerase-like"/>
    <property type="match status" value="1"/>
</dbReference>
<dbReference type="InterPro" id="IPR013022">
    <property type="entry name" value="Xyl_isomerase-like_TIM-brl"/>
</dbReference>
<protein>
    <submittedName>
        <fullName evidence="2">Sugar phosphate isomerase/epimerase</fullName>
    </submittedName>
</protein>
<dbReference type="RefSeq" id="WP_274689426.1">
    <property type="nucleotide sequence ID" value="NZ_JAPMOU010000016.1"/>
</dbReference>
<dbReference type="GO" id="GO:0016853">
    <property type="term" value="F:isomerase activity"/>
    <property type="evidence" value="ECO:0007669"/>
    <property type="project" value="UniProtKB-KW"/>
</dbReference>
<dbReference type="PANTHER" id="PTHR12110:SF21">
    <property type="entry name" value="XYLOSE ISOMERASE-LIKE TIM BARREL DOMAIN-CONTAINING PROTEIN"/>
    <property type="match status" value="1"/>
</dbReference>
<name>A0ABT5UA85_9GAMM</name>
<gene>
    <name evidence="2" type="ORF">ORQ98_14015</name>
</gene>
<dbReference type="Pfam" id="PF01261">
    <property type="entry name" value="AP_endonuc_2"/>
    <property type="match status" value="1"/>
</dbReference>
<dbReference type="InterPro" id="IPR050312">
    <property type="entry name" value="IolE/XylAMocC-like"/>
</dbReference>
<keyword evidence="3" id="KW-1185">Reference proteome</keyword>
<organism evidence="2 3">
    <name type="scientific">Spartinivicinus poritis</name>
    <dbReference type="NCBI Taxonomy" id="2994640"/>
    <lineage>
        <taxon>Bacteria</taxon>
        <taxon>Pseudomonadati</taxon>
        <taxon>Pseudomonadota</taxon>
        <taxon>Gammaproteobacteria</taxon>
        <taxon>Oceanospirillales</taxon>
        <taxon>Zooshikellaceae</taxon>
        <taxon>Spartinivicinus</taxon>
    </lineage>
</organism>